<sequence>MPRLRDTFILSICVVLHWSSALTISAELREFWIQQPLDHFESRGVSHESFRQRYYVDWSHQDGQSDVDGVPILVYIGGEASIDQFLGEGGIVTVAASRLKGLVVYVEHRFYGKSIPRGSIDTALLDPHVRGCLTSDQALEDLAKVIVTLKSNLSIPRSPVITFGGSYAGTVRFRMIYSNITIGSLASSAPILMSANVPAHKQYCYIVSQDFENESKECYQNISRSWGLIDEVASQHDSLDTLSRAFSTCSPLRSTDKLKTYLAQMYNYAAQYNGRFGHIHQLCRVLFRASKNDLLKGIGDAVLSLTQDKRCNDPTGTAAKPFSILDSASAKAWDWQRCNEIVPYQYCGENTMFEKSSFDPSVFSESCFEEYGSYSHPLWNSTIYNGRDLKITSNVIFSNGLMDPYSGASILENISETVISITTKEGSHCLDLTPAQDDDPKWLKDQRDLELQIIARWLNVTLPSDNSPLVWAIWSRFLVAIVLVHIIA</sequence>
<evidence type="ECO:0000256" key="6">
    <source>
        <dbReference type="SAM" id="SignalP"/>
    </source>
</evidence>
<dbReference type="Pfam" id="PF05577">
    <property type="entry name" value="Peptidase_S28"/>
    <property type="match status" value="1"/>
</dbReference>
<evidence type="ECO:0000256" key="1">
    <source>
        <dbReference type="ARBA" id="ARBA00011079"/>
    </source>
</evidence>
<dbReference type="SUPFAM" id="SSF53474">
    <property type="entry name" value="alpha/beta-Hydrolases"/>
    <property type="match status" value="1"/>
</dbReference>
<keyword evidence="5" id="KW-0325">Glycoprotein</keyword>
<reference evidence="7" key="1">
    <citation type="submission" date="2024-03" db="EMBL/GenBank/DDBJ databases">
        <title>WGS assembly of Saponaria officinalis var. Norfolk2.</title>
        <authorList>
            <person name="Jenkins J."/>
            <person name="Shu S."/>
            <person name="Grimwood J."/>
            <person name="Barry K."/>
            <person name="Goodstein D."/>
            <person name="Schmutz J."/>
            <person name="Leebens-Mack J."/>
            <person name="Osbourn A."/>
        </authorList>
    </citation>
    <scope>NUCLEOTIDE SEQUENCE [LARGE SCALE GENOMIC DNA]</scope>
    <source>
        <strain evidence="7">JIC</strain>
    </source>
</reference>
<feature type="chain" id="PRO_5043373876" evidence="6">
    <location>
        <begin position="22"/>
        <end position="488"/>
    </location>
</feature>
<organism evidence="7 8">
    <name type="scientific">Saponaria officinalis</name>
    <name type="common">Common soapwort</name>
    <name type="synonym">Lychnis saponaria</name>
    <dbReference type="NCBI Taxonomy" id="3572"/>
    <lineage>
        <taxon>Eukaryota</taxon>
        <taxon>Viridiplantae</taxon>
        <taxon>Streptophyta</taxon>
        <taxon>Embryophyta</taxon>
        <taxon>Tracheophyta</taxon>
        <taxon>Spermatophyta</taxon>
        <taxon>Magnoliopsida</taxon>
        <taxon>eudicotyledons</taxon>
        <taxon>Gunneridae</taxon>
        <taxon>Pentapetalae</taxon>
        <taxon>Caryophyllales</taxon>
        <taxon>Caryophyllaceae</taxon>
        <taxon>Caryophylleae</taxon>
        <taxon>Saponaria</taxon>
    </lineage>
</organism>
<dbReference type="PANTHER" id="PTHR11010">
    <property type="entry name" value="PROTEASE S28 PRO-X CARBOXYPEPTIDASE-RELATED"/>
    <property type="match status" value="1"/>
</dbReference>
<protein>
    <submittedName>
        <fullName evidence="7">Uncharacterized protein</fullName>
    </submittedName>
</protein>
<dbReference type="Gene3D" id="1.20.120.980">
    <property type="entry name" value="Serine carboxypeptidase S28, SKS domain"/>
    <property type="match status" value="1"/>
</dbReference>
<name>A0AAW1J3V4_SAPOF</name>
<feature type="signal peptide" evidence="6">
    <location>
        <begin position="1"/>
        <end position="21"/>
    </location>
</feature>
<dbReference type="GO" id="GO:0008239">
    <property type="term" value="F:dipeptidyl-peptidase activity"/>
    <property type="evidence" value="ECO:0007669"/>
    <property type="project" value="TreeGrafter"/>
</dbReference>
<evidence type="ECO:0000256" key="5">
    <source>
        <dbReference type="ARBA" id="ARBA00023180"/>
    </source>
</evidence>
<dbReference type="EMBL" id="JBDFQZ010000008">
    <property type="protein sequence ID" value="KAK9697605.1"/>
    <property type="molecule type" value="Genomic_DNA"/>
</dbReference>
<evidence type="ECO:0000256" key="3">
    <source>
        <dbReference type="ARBA" id="ARBA00022729"/>
    </source>
</evidence>
<dbReference type="InterPro" id="IPR029058">
    <property type="entry name" value="AB_hydrolase_fold"/>
</dbReference>
<dbReference type="Gene3D" id="3.40.50.1820">
    <property type="entry name" value="alpha/beta hydrolase"/>
    <property type="match status" value="1"/>
</dbReference>
<dbReference type="Proteomes" id="UP001443914">
    <property type="component" value="Unassembled WGS sequence"/>
</dbReference>
<dbReference type="InterPro" id="IPR042269">
    <property type="entry name" value="Ser_carbopepase_S28_SKS"/>
</dbReference>
<dbReference type="PANTHER" id="PTHR11010:SF96">
    <property type="entry name" value="LYSOSOMAL PRO-X CARBOXYPEPTIDASE-LIKE ISOFORM X1"/>
    <property type="match status" value="1"/>
</dbReference>
<dbReference type="AlphaFoldDB" id="A0AAW1J3V4"/>
<dbReference type="GO" id="GO:0006508">
    <property type="term" value="P:proteolysis"/>
    <property type="evidence" value="ECO:0007669"/>
    <property type="project" value="UniProtKB-KW"/>
</dbReference>
<evidence type="ECO:0000313" key="8">
    <source>
        <dbReference type="Proteomes" id="UP001443914"/>
    </source>
</evidence>
<comment type="similarity">
    <text evidence="1">Belongs to the peptidase S28 family.</text>
</comment>
<evidence type="ECO:0000256" key="2">
    <source>
        <dbReference type="ARBA" id="ARBA00022670"/>
    </source>
</evidence>
<dbReference type="InterPro" id="IPR008758">
    <property type="entry name" value="Peptidase_S28"/>
</dbReference>
<keyword evidence="8" id="KW-1185">Reference proteome</keyword>
<gene>
    <name evidence="7" type="ORF">RND81_08G048100</name>
</gene>
<comment type="caution">
    <text evidence="7">The sequence shown here is derived from an EMBL/GenBank/DDBJ whole genome shotgun (WGS) entry which is preliminary data.</text>
</comment>
<accession>A0AAW1J3V4</accession>
<evidence type="ECO:0000313" key="7">
    <source>
        <dbReference type="EMBL" id="KAK9697605.1"/>
    </source>
</evidence>
<proteinExistence type="inferred from homology"/>
<keyword evidence="2" id="KW-0645">Protease</keyword>
<evidence type="ECO:0000256" key="4">
    <source>
        <dbReference type="ARBA" id="ARBA00022801"/>
    </source>
</evidence>
<keyword evidence="4" id="KW-0378">Hydrolase</keyword>
<keyword evidence="3 6" id="KW-0732">Signal</keyword>
<dbReference type="GO" id="GO:0070008">
    <property type="term" value="F:serine-type exopeptidase activity"/>
    <property type="evidence" value="ECO:0007669"/>
    <property type="project" value="InterPro"/>
</dbReference>